<name>A0A8S4QQ42_9NEOP</name>
<comment type="caution">
    <text evidence="1">The sequence shown here is derived from an EMBL/GenBank/DDBJ whole genome shotgun (WGS) entry which is preliminary data.</text>
</comment>
<gene>
    <name evidence="1" type="primary">jg1056</name>
    <name evidence="1" type="ORF">PAEG_LOCUS3477</name>
</gene>
<dbReference type="EMBL" id="CAKXAJ010011149">
    <property type="protein sequence ID" value="CAH2212180.1"/>
    <property type="molecule type" value="Genomic_DNA"/>
</dbReference>
<dbReference type="Proteomes" id="UP000838756">
    <property type="component" value="Unassembled WGS sequence"/>
</dbReference>
<sequence length="97" mass="10537">VVEGVSRVVEGVSRVVEGVSRVVEGVSRVVEGVSRVLVINVFALTGRIEHDNGVLDLAQCISEGRGVEVANGTLLFAPGLFGRRGWRRLLRRLEENN</sequence>
<reference evidence="1" key="1">
    <citation type="submission" date="2022-03" db="EMBL/GenBank/DDBJ databases">
        <authorList>
            <person name="Lindestad O."/>
        </authorList>
    </citation>
    <scope>NUCLEOTIDE SEQUENCE</scope>
</reference>
<organism evidence="1 2">
    <name type="scientific">Pararge aegeria aegeria</name>
    <dbReference type="NCBI Taxonomy" id="348720"/>
    <lineage>
        <taxon>Eukaryota</taxon>
        <taxon>Metazoa</taxon>
        <taxon>Ecdysozoa</taxon>
        <taxon>Arthropoda</taxon>
        <taxon>Hexapoda</taxon>
        <taxon>Insecta</taxon>
        <taxon>Pterygota</taxon>
        <taxon>Neoptera</taxon>
        <taxon>Endopterygota</taxon>
        <taxon>Lepidoptera</taxon>
        <taxon>Glossata</taxon>
        <taxon>Ditrysia</taxon>
        <taxon>Papilionoidea</taxon>
        <taxon>Nymphalidae</taxon>
        <taxon>Satyrinae</taxon>
        <taxon>Satyrini</taxon>
        <taxon>Parargina</taxon>
        <taxon>Pararge</taxon>
    </lineage>
</organism>
<proteinExistence type="predicted"/>
<keyword evidence="2" id="KW-1185">Reference proteome</keyword>
<evidence type="ECO:0000313" key="1">
    <source>
        <dbReference type="EMBL" id="CAH2212180.1"/>
    </source>
</evidence>
<accession>A0A8S4QQ42</accession>
<evidence type="ECO:0000313" key="2">
    <source>
        <dbReference type="Proteomes" id="UP000838756"/>
    </source>
</evidence>
<feature type="non-terminal residue" evidence="1">
    <location>
        <position position="1"/>
    </location>
</feature>
<dbReference type="AlphaFoldDB" id="A0A8S4QQ42"/>
<protein>
    <submittedName>
        <fullName evidence="1">Jg1056 protein</fullName>
    </submittedName>
</protein>